<dbReference type="KEGG" id="tsin:OXH18_11960"/>
<dbReference type="Pfam" id="PF03130">
    <property type="entry name" value="HEAT_PBS"/>
    <property type="match status" value="1"/>
</dbReference>
<keyword evidence="2" id="KW-0605">Phycobilisome</keyword>
<protein>
    <submittedName>
        <fullName evidence="3">HEAT repeat domain-containing protein</fullName>
    </submittedName>
</protein>
<dbReference type="PANTHER" id="PTHR12697:SF38">
    <property type="entry name" value="PBS LYASE HEAT DOMAIN PROTEIN REPEAT-CONTAINING PROTEIN"/>
    <property type="match status" value="1"/>
</dbReference>
<dbReference type="InterPro" id="IPR016024">
    <property type="entry name" value="ARM-type_fold"/>
</dbReference>
<dbReference type="AlphaFoldDB" id="A0A9E8ZK38"/>
<reference evidence="3" key="1">
    <citation type="submission" date="2022-12" db="EMBL/GenBank/DDBJ databases">
        <title>Polyphasic identification of a Novel Hot-Spring Cyanobacterium Ocullathermofonsia sinensis gen nov. sp. nov. and Genomic Insights on its Adaptations to the Thermal Habitat.</title>
        <authorList>
            <person name="Daroch M."/>
            <person name="Tang J."/>
            <person name="Jiang Y."/>
        </authorList>
    </citation>
    <scope>NUCLEOTIDE SEQUENCE</scope>
    <source>
        <strain evidence="3">PKUAC-SCTA174</strain>
    </source>
</reference>
<dbReference type="SMART" id="SM00567">
    <property type="entry name" value="EZ_HEAT"/>
    <property type="match status" value="8"/>
</dbReference>
<dbReference type="RefSeq" id="WP_268613008.1">
    <property type="nucleotide sequence ID" value="NZ_CP113797.1"/>
</dbReference>
<keyword evidence="1" id="KW-0042">Antenna complex</keyword>
<dbReference type="Proteomes" id="UP001163152">
    <property type="component" value="Chromosome"/>
</dbReference>
<gene>
    <name evidence="3" type="ORF">OXH18_11960</name>
</gene>
<evidence type="ECO:0000313" key="4">
    <source>
        <dbReference type="Proteomes" id="UP001163152"/>
    </source>
</evidence>
<evidence type="ECO:0000256" key="1">
    <source>
        <dbReference type="ARBA" id="ARBA00022549"/>
    </source>
</evidence>
<keyword evidence="4" id="KW-1185">Reference proteome</keyword>
<dbReference type="InterPro" id="IPR004155">
    <property type="entry name" value="PBS_lyase_HEAT"/>
</dbReference>
<dbReference type="InterPro" id="IPR011989">
    <property type="entry name" value="ARM-like"/>
</dbReference>
<dbReference type="SUPFAM" id="SSF48371">
    <property type="entry name" value="ARM repeat"/>
    <property type="match status" value="2"/>
</dbReference>
<sequence length="427" mass="46197">MTKNRSTNTQSSSVRPHVAESSLSEAQFKVAVTVDTLKMGDFQARWEASKLLAKSGAVAIEPLLVILEEEDSDWELLWFVARILGNIAHPAAVSALVNLLATATHEDVAGMAATALAHHGTTAIAPLTTLLQQEATRLFAVKALAQIRHPEAISPLLTLVSDPDPAIRAAAIEALSHFHTPAVSTVLLPALADLTTSVRKAAVIGLGIQAAHMDTPELGQLTQHLQERLRDFNLDVCCQAAIALGRIGTNQAADALFEVLQSPHTPVALQLEAVRALSRIDTPHALESLHFLIKHSVSASAQLATLLTSDVQQEILAVLGRTESPKTQEQATQILLDLLHRSGQVLTLKHKQTIALSLGQLGQPIAIDALIHLLADSSASVRFHAIAALKQLDWQQSYQRLHEYADRFDLDESFKQGLTIAIQEWMN</sequence>
<dbReference type="PANTHER" id="PTHR12697">
    <property type="entry name" value="PBS LYASE HEAT-LIKE PROTEIN"/>
    <property type="match status" value="1"/>
</dbReference>
<dbReference type="GO" id="GO:0016491">
    <property type="term" value="F:oxidoreductase activity"/>
    <property type="evidence" value="ECO:0007669"/>
    <property type="project" value="TreeGrafter"/>
</dbReference>
<organism evidence="3 4">
    <name type="scientific">Thermocoleostomius sinensis A174</name>
    <dbReference type="NCBI Taxonomy" id="2016057"/>
    <lineage>
        <taxon>Bacteria</taxon>
        <taxon>Bacillati</taxon>
        <taxon>Cyanobacteriota</taxon>
        <taxon>Cyanophyceae</taxon>
        <taxon>Oculatellales</taxon>
        <taxon>Oculatellaceae</taxon>
        <taxon>Thermocoleostomius</taxon>
    </lineage>
</organism>
<dbReference type="Gene3D" id="1.25.10.10">
    <property type="entry name" value="Leucine-rich Repeat Variant"/>
    <property type="match status" value="3"/>
</dbReference>
<dbReference type="EMBL" id="CP113797">
    <property type="protein sequence ID" value="WAL62670.1"/>
    <property type="molecule type" value="Genomic_DNA"/>
</dbReference>
<dbReference type="GO" id="GO:0030089">
    <property type="term" value="C:phycobilisome"/>
    <property type="evidence" value="ECO:0007669"/>
    <property type="project" value="UniProtKB-KW"/>
</dbReference>
<evidence type="ECO:0000313" key="3">
    <source>
        <dbReference type="EMBL" id="WAL62670.1"/>
    </source>
</evidence>
<name>A0A9E8ZK38_9CYAN</name>
<accession>A0A9E8ZK38</accession>
<evidence type="ECO:0000256" key="2">
    <source>
        <dbReference type="ARBA" id="ARBA00022738"/>
    </source>
</evidence>
<dbReference type="Pfam" id="PF13646">
    <property type="entry name" value="HEAT_2"/>
    <property type="match status" value="3"/>
</dbReference>
<proteinExistence type="predicted"/>